<dbReference type="InterPro" id="IPR020472">
    <property type="entry name" value="WD40_PAC1"/>
</dbReference>
<dbReference type="SMART" id="SM00320">
    <property type="entry name" value="WD40"/>
    <property type="match status" value="7"/>
</dbReference>
<keyword evidence="1 3" id="KW-0853">WD repeat</keyword>
<dbReference type="InterPro" id="IPR036285">
    <property type="entry name" value="PRP4-like_sf"/>
</dbReference>
<name>A0A642VDW3_9ASCO</name>
<reference evidence="6" key="1">
    <citation type="journal article" date="2019" name="G3 (Bethesda)">
        <title>Genome Assemblies of Two Rare Opportunistic Yeast Pathogens: Diutina rugosa (syn. Candida rugosa) and Trichomonascus ciferrii (syn. Candida ciferrii).</title>
        <authorList>
            <person name="Mixao V."/>
            <person name="Saus E."/>
            <person name="Hansen A.P."/>
            <person name="Lass-Florl C."/>
            <person name="Gabaldon T."/>
        </authorList>
    </citation>
    <scope>NUCLEOTIDE SEQUENCE</scope>
    <source>
        <strain evidence="6">CBS 4856</strain>
    </source>
</reference>
<evidence type="ECO:0000256" key="4">
    <source>
        <dbReference type="SAM" id="MobiDB-lite"/>
    </source>
</evidence>
<dbReference type="Gene3D" id="2.130.10.10">
    <property type="entry name" value="YVTN repeat-like/Quinoprotein amine dehydrogenase"/>
    <property type="match status" value="2"/>
</dbReference>
<dbReference type="GO" id="GO:0046540">
    <property type="term" value="C:U4/U6 x U5 tri-snRNP complex"/>
    <property type="evidence" value="ECO:0007669"/>
    <property type="project" value="TreeGrafter"/>
</dbReference>
<dbReference type="InterPro" id="IPR036322">
    <property type="entry name" value="WD40_repeat_dom_sf"/>
</dbReference>
<dbReference type="PROSITE" id="PS50294">
    <property type="entry name" value="WD_REPEATS_REGION"/>
    <property type="match status" value="3"/>
</dbReference>
<dbReference type="SUPFAM" id="SSF158230">
    <property type="entry name" value="PRP4-like"/>
    <property type="match status" value="1"/>
</dbReference>
<dbReference type="FunFam" id="2.130.10.10:FF:000411">
    <property type="entry name" value="U4/U6 small nuclear ribonucleoprotein Prp4"/>
    <property type="match status" value="1"/>
</dbReference>
<evidence type="ECO:0000259" key="5">
    <source>
        <dbReference type="SMART" id="SM00500"/>
    </source>
</evidence>
<feature type="repeat" description="WD" evidence="3">
    <location>
        <begin position="281"/>
        <end position="322"/>
    </location>
</feature>
<dbReference type="PRINTS" id="PR00320">
    <property type="entry name" value="GPROTEINBRPT"/>
</dbReference>
<comment type="caution">
    <text evidence="6">The sequence shown here is derived from an EMBL/GenBank/DDBJ whole genome shotgun (WGS) entry which is preliminary data.</text>
</comment>
<dbReference type="GO" id="GO:0017070">
    <property type="term" value="F:U6 snRNA binding"/>
    <property type="evidence" value="ECO:0007669"/>
    <property type="project" value="TreeGrafter"/>
</dbReference>
<keyword evidence="2" id="KW-0677">Repeat</keyword>
<gene>
    <name evidence="6" type="ORF">TRICI_000272</name>
</gene>
<dbReference type="EMBL" id="SWFS01000026">
    <property type="protein sequence ID" value="KAA8917579.1"/>
    <property type="molecule type" value="Genomic_DNA"/>
</dbReference>
<dbReference type="InterPro" id="IPR001680">
    <property type="entry name" value="WD40_rpt"/>
</dbReference>
<dbReference type="PANTHER" id="PTHR19846">
    <property type="entry name" value="WD40 REPEAT PROTEIN"/>
    <property type="match status" value="1"/>
</dbReference>
<evidence type="ECO:0000313" key="6">
    <source>
        <dbReference type="EMBL" id="KAA8917579.1"/>
    </source>
</evidence>
<proteinExistence type="predicted"/>
<evidence type="ECO:0000256" key="2">
    <source>
        <dbReference type="ARBA" id="ARBA00022737"/>
    </source>
</evidence>
<dbReference type="SUPFAM" id="SSF50978">
    <property type="entry name" value="WD40 repeat-like"/>
    <property type="match status" value="1"/>
</dbReference>
<dbReference type="VEuPathDB" id="FungiDB:TRICI_000272"/>
<dbReference type="CDD" id="cd00200">
    <property type="entry name" value="WD40"/>
    <property type="match status" value="1"/>
</dbReference>
<dbReference type="Pfam" id="PF00400">
    <property type="entry name" value="WD40"/>
    <property type="match status" value="5"/>
</dbReference>
<dbReference type="PANTHER" id="PTHR19846:SF0">
    <property type="entry name" value="PRE-MRNA PROCESSING FACTOR 4"/>
    <property type="match status" value="1"/>
</dbReference>
<dbReference type="GO" id="GO:0030621">
    <property type="term" value="F:U4 snRNA binding"/>
    <property type="evidence" value="ECO:0007669"/>
    <property type="project" value="TreeGrafter"/>
</dbReference>
<dbReference type="Proteomes" id="UP000761534">
    <property type="component" value="Unassembled WGS sequence"/>
</dbReference>
<dbReference type="Pfam" id="PF08799">
    <property type="entry name" value="PRP4"/>
    <property type="match status" value="1"/>
</dbReference>
<evidence type="ECO:0000256" key="1">
    <source>
        <dbReference type="ARBA" id="ARBA00022574"/>
    </source>
</evidence>
<accession>A0A642VDW3</accession>
<dbReference type="InterPro" id="IPR015943">
    <property type="entry name" value="WD40/YVTN_repeat-like_dom_sf"/>
</dbReference>
<protein>
    <recommendedName>
        <fullName evidence="5">Pre-mRNA processing factor 4 (PRP4)-like domain-containing protein</fullName>
    </recommendedName>
</protein>
<keyword evidence="7" id="KW-1185">Reference proteome</keyword>
<feature type="repeat" description="WD" evidence="3">
    <location>
        <begin position="407"/>
        <end position="444"/>
    </location>
</feature>
<dbReference type="SMART" id="SM00500">
    <property type="entry name" value="SFM"/>
    <property type="match status" value="1"/>
</dbReference>
<evidence type="ECO:0000256" key="3">
    <source>
        <dbReference type="PROSITE-ProRule" id="PRU00221"/>
    </source>
</evidence>
<organism evidence="6 7">
    <name type="scientific">Trichomonascus ciferrii</name>
    <dbReference type="NCBI Taxonomy" id="44093"/>
    <lineage>
        <taxon>Eukaryota</taxon>
        <taxon>Fungi</taxon>
        <taxon>Dikarya</taxon>
        <taxon>Ascomycota</taxon>
        <taxon>Saccharomycotina</taxon>
        <taxon>Dipodascomycetes</taxon>
        <taxon>Dipodascales</taxon>
        <taxon>Trichomonascaceae</taxon>
        <taxon>Trichomonascus</taxon>
        <taxon>Trichomonascus ciferrii complex</taxon>
    </lineage>
</organism>
<dbReference type="PROSITE" id="PS00678">
    <property type="entry name" value="WD_REPEATS_1"/>
    <property type="match status" value="2"/>
</dbReference>
<dbReference type="InterPro" id="IPR019775">
    <property type="entry name" value="WD40_repeat_CS"/>
</dbReference>
<dbReference type="Gene3D" id="4.10.280.110">
    <property type="entry name" value="Pre-mRNA processing factor 4 domain"/>
    <property type="match status" value="1"/>
</dbReference>
<feature type="domain" description="Pre-mRNA processing factor 4 (PRP4)-like" evidence="5">
    <location>
        <begin position="61"/>
        <end position="122"/>
    </location>
</feature>
<dbReference type="PROSITE" id="PS50082">
    <property type="entry name" value="WD_REPEATS_2"/>
    <property type="match status" value="4"/>
</dbReference>
<dbReference type="OrthoDB" id="540662at2759"/>
<sequence length="489" mass="55041">MTGRQPKLEDAEDQEMREVDDGKIALNQVPMKYSGPSGERSRQVVEAHELARIGNAIAIPTDDNEVRSKLRLMGEPITYFGEDKADRRNRLRRLLAEMQRAGEDISGIIGDGDVDMEEDEDEEDEEYYTPGGDALLEARRLIAKDSIARAKERLRVQAEQAEVPLMKHVKHRREVNEQVKRFATLGAQSGFERPVSAVKFSPNSQMCAVGDWAGELKLMSLPNLEPMHTWRAGHDAKVGGIAWHPQAYNTQGPSAANLATGGQEGNVLLWNLQQETPFAVLKGHENRVCRLDFHPLGRHVGSASFDYTWRLWDVETQTELYAQEGHSKEVFAFKFHPDGSLAASGGLDAIGRVWDLRTGRTAMILDGHIREIYSLDFSPNGYQIATASADNSVMIWDLRQMKSIFTIPAHTKMVSDVMFYQGKGENNGTFLATSSYDRTIKLWSSDNWVLQKTLQEAEKVLAIDIAPDMNYIAAARWDRYIELLTPEDY</sequence>
<feature type="repeat" description="WD" evidence="3">
    <location>
        <begin position="365"/>
        <end position="406"/>
    </location>
</feature>
<dbReference type="GO" id="GO:0000398">
    <property type="term" value="P:mRNA splicing, via spliceosome"/>
    <property type="evidence" value="ECO:0007669"/>
    <property type="project" value="TreeGrafter"/>
</dbReference>
<dbReference type="AlphaFoldDB" id="A0A642VDW3"/>
<feature type="region of interest" description="Disordered" evidence="4">
    <location>
        <begin position="1"/>
        <end position="23"/>
    </location>
</feature>
<dbReference type="InterPro" id="IPR014906">
    <property type="entry name" value="PRP4-like"/>
</dbReference>
<feature type="repeat" description="WD" evidence="3">
    <location>
        <begin position="323"/>
        <end position="364"/>
    </location>
</feature>
<evidence type="ECO:0000313" key="7">
    <source>
        <dbReference type="Proteomes" id="UP000761534"/>
    </source>
</evidence>